<dbReference type="AlphaFoldDB" id="A0A4Z2GZ06"/>
<evidence type="ECO:0000313" key="3">
    <source>
        <dbReference type="Proteomes" id="UP000314294"/>
    </source>
</evidence>
<proteinExistence type="predicted"/>
<keyword evidence="3" id="KW-1185">Reference proteome</keyword>
<reference evidence="2 3" key="1">
    <citation type="submission" date="2019-03" db="EMBL/GenBank/DDBJ databases">
        <title>First draft genome of Liparis tanakae, snailfish: a comprehensive survey of snailfish specific genes.</title>
        <authorList>
            <person name="Kim W."/>
            <person name="Song I."/>
            <person name="Jeong J.-H."/>
            <person name="Kim D."/>
            <person name="Kim S."/>
            <person name="Ryu S."/>
            <person name="Song J.Y."/>
            <person name="Lee S.K."/>
        </authorList>
    </citation>
    <scope>NUCLEOTIDE SEQUENCE [LARGE SCALE GENOMIC DNA]</scope>
    <source>
        <tissue evidence="2">Muscle</tissue>
    </source>
</reference>
<dbReference type="EMBL" id="SRLO01000369">
    <property type="protein sequence ID" value="TNN58848.1"/>
    <property type="molecule type" value="Genomic_DNA"/>
</dbReference>
<dbReference type="Proteomes" id="UP000314294">
    <property type="component" value="Unassembled WGS sequence"/>
</dbReference>
<name>A0A4Z2GZ06_9TELE</name>
<feature type="region of interest" description="Disordered" evidence="1">
    <location>
        <begin position="164"/>
        <end position="183"/>
    </location>
</feature>
<comment type="caution">
    <text evidence="2">The sequence shown here is derived from an EMBL/GenBank/DDBJ whole genome shotgun (WGS) entry which is preliminary data.</text>
</comment>
<feature type="compositionally biased region" description="Polar residues" evidence="1">
    <location>
        <begin position="169"/>
        <end position="183"/>
    </location>
</feature>
<protein>
    <submittedName>
        <fullName evidence="2">Uncharacterized protein</fullName>
    </submittedName>
</protein>
<organism evidence="2 3">
    <name type="scientific">Liparis tanakae</name>
    <name type="common">Tanaka's snailfish</name>
    <dbReference type="NCBI Taxonomy" id="230148"/>
    <lineage>
        <taxon>Eukaryota</taxon>
        <taxon>Metazoa</taxon>
        <taxon>Chordata</taxon>
        <taxon>Craniata</taxon>
        <taxon>Vertebrata</taxon>
        <taxon>Euteleostomi</taxon>
        <taxon>Actinopterygii</taxon>
        <taxon>Neopterygii</taxon>
        <taxon>Teleostei</taxon>
        <taxon>Neoteleostei</taxon>
        <taxon>Acanthomorphata</taxon>
        <taxon>Eupercaria</taxon>
        <taxon>Perciformes</taxon>
        <taxon>Cottioidei</taxon>
        <taxon>Cottales</taxon>
        <taxon>Liparidae</taxon>
        <taxon>Liparis</taxon>
    </lineage>
</organism>
<feature type="region of interest" description="Disordered" evidence="1">
    <location>
        <begin position="48"/>
        <end position="76"/>
    </location>
</feature>
<gene>
    <name evidence="2" type="ORF">EYF80_030921</name>
</gene>
<sequence>MGQGLPHALEKRVLLLRPSDSRGNCRGLPGFLLRSLLQQRGHHWRLTTSHCSNSSRPPRLPPGNTGRQEEEEQNLPSITTCKGKSDCTWVPEGELANRLSGPCFKRKKPEEFGHSSLQPLTHLCEFYLKVVAVPDAGVKEKTMMPAGKTRQKNRMAMTKHWPDTDACASHQSNVQEVPNGSGA</sequence>
<accession>A0A4Z2GZ06</accession>
<evidence type="ECO:0000313" key="2">
    <source>
        <dbReference type="EMBL" id="TNN58848.1"/>
    </source>
</evidence>
<evidence type="ECO:0000256" key="1">
    <source>
        <dbReference type="SAM" id="MobiDB-lite"/>
    </source>
</evidence>